<reference evidence="1 2" key="1">
    <citation type="submission" date="2022-11" db="EMBL/GenBank/DDBJ databases">
        <title>Minimal conservation of predation-associated metabolite biosynthetic gene clusters underscores biosynthetic potential of Myxococcota including descriptions for ten novel species: Archangium lansinium sp. nov., Myxococcus landrumus sp. nov., Nannocystis bai.</title>
        <authorList>
            <person name="Ahearne A."/>
            <person name="Stevens C."/>
            <person name="Dowd S."/>
        </authorList>
    </citation>
    <scope>NUCLEOTIDE SEQUENCE [LARGE SCALE GENOMIC DNA]</scope>
    <source>
        <strain evidence="1 2">RJM3</strain>
    </source>
</reference>
<evidence type="ECO:0000313" key="1">
    <source>
        <dbReference type="EMBL" id="MDC0749223.1"/>
    </source>
</evidence>
<dbReference type="CDD" id="cd07177">
    <property type="entry name" value="terB_like"/>
    <property type="match status" value="1"/>
</dbReference>
<dbReference type="SUPFAM" id="SSF158682">
    <property type="entry name" value="TerB-like"/>
    <property type="match status" value="1"/>
</dbReference>
<dbReference type="EMBL" id="JAQNDO010000001">
    <property type="protein sequence ID" value="MDC0749223.1"/>
    <property type="molecule type" value="Genomic_DNA"/>
</dbReference>
<keyword evidence="2" id="KW-1185">Reference proteome</keyword>
<name>A0ABT5F763_9BACT</name>
<sequence length="108" mass="12309">MLKNLSREDRLRVMGFVCSFAWADLEVKPKERALVHKMVKELKLDPDEAKQVESWLQVPPRAEDVDPAAIPRAHRQMVLDFAQRMVKADGSVDPEEEESLSLLEALLA</sequence>
<proteinExistence type="predicted"/>
<dbReference type="RefSeq" id="WP_271928812.1">
    <property type="nucleotide sequence ID" value="NZ_JAQNDO010000001.1"/>
</dbReference>
<dbReference type="Gene3D" id="1.10.3680.10">
    <property type="entry name" value="TerB-like"/>
    <property type="match status" value="1"/>
</dbReference>
<gene>
    <name evidence="1" type="ORF">POL67_48290</name>
</gene>
<dbReference type="InterPro" id="IPR029024">
    <property type="entry name" value="TerB-like"/>
</dbReference>
<accession>A0ABT5F763</accession>
<comment type="caution">
    <text evidence="1">The sequence shown here is derived from an EMBL/GenBank/DDBJ whole genome shotgun (WGS) entry which is preliminary data.</text>
</comment>
<protein>
    <submittedName>
        <fullName evidence="1">TerB family tellurite resistance protein</fullName>
    </submittedName>
</protein>
<evidence type="ECO:0000313" key="2">
    <source>
        <dbReference type="Proteomes" id="UP001221411"/>
    </source>
</evidence>
<organism evidence="1 2">
    <name type="scientific">Polyangium mundeleinium</name>
    <dbReference type="NCBI Taxonomy" id="2995306"/>
    <lineage>
        <taxon>Bacteria</taxon>
        <taxon>Pseudomonadati</taxon>
        <taxon>Myxococcota</taxon>
        <taxon>Polyangia</taxon>
        <taxon>Polyangiales</taxon>
        <taxon>Polyangiaceae</taxon>
        <taxon>Polyangium</taxon>
    </lineage>
</organism>
<dbReference type="Proteomes" id="UP001221411">
    <property type="component" value="Unassembled WGS sequence"/>
</dbReference>